<feature type="transmembrane region" description="Helical" evidence="1">
    <location>
        <begin position="54"/>
        <end position="73"/>
    </location>
</feature>
<proteinExistence type="predicted"/>
<dbReference type="EMBL" id="VSSQ01072884">
    <property type="protein sequence ID" value="MPN24149.1"/>
    <property type="molecule type" value="Genomic_DNA"/>
</dbReference>
<name>A0A645GEE7_9ZZZZ</name>
<accession>A0A645GEE7</accession>
<reference evidence="2" key="1">
    <citation type="submission" date="2019-08" db="EMBL/GenBank/DDBJ databases">
        <authorList>
            <person name="Kucharzyk K."/>
            <person name="Murdoch R.W."/>
            <person name="Higgins S."/>
            <person name="Loffler F."/>
        </authorList>
    </citation>
    <scope>NUCLEOTIDE SEQUENCE</scope>
</reference>
<keyword evidence="1" id="KW-0472">Membrane</keyword>
<feature type="transmembrane region" description="Helical" evidence="1">
    <location>
        <begin position="122"/>
        <end position="140"/>
    </location>
</feature>
<dbReference type="PROSITE" id="PS51257">
    <property type="entry name" value="PROKAR_LIPOPROTEIN"/>
    <property type="match status" value="1"/>
</dbReference>
<evidence type="ECO:0000256" key="1">
    <source>
        <dbReference type="SAM" id="Phobius"/>
    </source>
</evidence>
<protein>
    <submittedName>
        <fullName evidence="2">Uncharacterized protein</fullName>
    </submittedName>
</protein>
<keyword evidence="1" id="KW-1133">Transmembrane helix</keyword>
<sequence length="152" mass="17453">MFGSWNRLSLNTCSSCAGSAAVCPVCSVAAGCCGEQAAKNIDNTSSTDKIENNLFLLTILPPIIFIGISLPITKVIHKKEFFQRLRFHFLAKSCSLCQQILFKNLSLNFNEMQEFTVQTMNLLSLPDFCMMFFLLINKINKYKQQYYWYRLY</sequence>
<dbReference type="AlphaFoldDB" id="A0A645GEE7"/>
<comment type="caution">
    <text evidence="2">The sequence shown here is derived from an EMBL/GenBank/DDBJ whole genome shotgun (WGS) entry which is preliminary data.</text>
</comment>
<gene>
    <name evidence="2" type="ORF">SDC9_171543</name>
</gene>
<keyword evidence="1" id="KW-0812">Transmembrane</keyword>
<evidence type="ECO:0000313" key="2">
    <source>
        <dbReference type="EMBL" id="MPN24149.1"/>
    </source>
</evidence>
<organism evidence="2">
    <name type="scientific">bioreactor metagenome</name>
    <dbReference type="NCBI Taxonomy" id="1076179"/>
    <lineage>
        <taxon>unclassified sequences</taxon>
        <taxon>metagenomes</taxon>
        <taxon>ecological metagenomes</taxon>
    </lineage>
</organism>